<feature type="zinc finger region" description="dksA C4-type" evidence="1">
    <location>
        <begin position="44"/>
        <end position="68"/>
    </location>
</feature>
<evidence type="ECO:0000313" key="3">
    <source>
        <dbReference type="Proteomes" id="UP000245474"/>
    </source>
</evidence>
<reference evidence="2 3" key="1">
    <citation type="submission" date="2018-05" db="EMBL/GenBank/DDBJ databases">
        <title>Spiribacter halobius sp. nov., a moderately halophilic bacterium isolated from marine solar saltern.</title>
        <authorList>
            <person name="Zheng W.-S."/>
            <person name="Lu D.-C."/>
            <person name="Du Z.-J."/>
        </authorList>
    </citation>
    <scope>NUCLEOTIDE SEQUENCE [LARGE SCALE GENOMIC DNA]</scope>
    <source>
        <strain evidence="2 3">E85</strain>
    </source>
</reference>
<evidence type="ECO:0000313" key="2">
    <source>
        <dbReference type="EMBL" id="PWG62843.1"/>
    </source>
</evidence>
<dbReference type="PROSITE" id="PS51128">
    <property type="entry name" value="ZF_DKSA_2"/>
    <property type="match status" value="1"/>
</dbReference>
<organism evidence="2 3">
    <name type="scientific">Sediminicurvatus halobius</name>
    <dbReference type="NCBI Taxonomy" id="2182432"/>
    <lineage>
        <taxon>Bacteria</taxon>
        <taxon>Pseudomonadati</taxon>
        <taxon>Pseudomonadota</taxon>
        <taxon>Gammaproteobacteria</taxon>
        <taxon>Chromatiales</taxon>
        <taxon>Ectothiorhodospiraceae</taxon>
        <taxon>Sediminicurvatus</taxon>
    </lineage>
</organism>
<accession>A0A2U2N1B3</accession>
<evidence type="ECO:0000256" key="1">
    <source>
        <dbReference type="PROSITE-ProRule" id="PRU00510"/>
    </source>
</evidence>
<name>A0A2U2N1B3_9GAMM</name>
<dbReference type="Proteomes" id="UP000245474">
    <property type="component" value="Unassembled WGS sequence"/>
</dbReference>
<comment type="caution">
    <text evidence="2">The sequence shown here is derived from an EMBL/GenBank/DDBJ whole genome shotgun (WGS) entry which is preliminary data.</text>
</comment>
<dbReference type="Gene3D" id="1.20.120.910">
    <property type="entry name" value="DksA, coiled-coil domain"/>
    <property type="match status" value="1"/>
</dbReference>
<gene>
    <name evidence="2" type="ORF">DEM34_10780</name>
</gene>
<dbReference type="OrthoDB" id="962301at2"/>
<dbReference type="RefSeq" id="WP_109678822.1">
    <property type="nucleotide sequence ID" value="NZ_CP086615.1"/>
</dbReference>
<dbReference type="AlphaFoldDB" id="A0A2U2N1B3"/>
<proteinExistence type="predicted"/>
<keyword evidence="3" id="KW-1185">Reference proteome</keyword>
<sequence>MADFTERDYERAEALAQAEREAALEAIRADRSERPREYRGVRYCLDCAEVIDPRRIDAQPRAVRCLECATDHERRRRQWKA</sequence>
<dbReference type="EMBL" id="QFFI01000015">
    <property type="protein sequence ID" value="PWG62843.1"/>
    <property type="molecule type" value="Genomic_DNA"/>
</dbReference>
<protein>
    <submittedName>
        <fullName evidence="2">Conjugal transfer protein TraR</fullName>
    </submittedName>
</protein>
<dbReference type="SUPFAM" id="SSF57716">
    <property type="entry name" value="Glucocorticoid receptor-like (DNA-binding domain)"/>
    <property type="match status" value="1"/>
</dbReference>